<comment type="similarity">
    <text evidence="1">Belongs to the Fur family.</text>
</comment>
<dbReference type="InterPro" id="IPR002481">
    <property type="entry name" value="FUR"/>
</dbReference>
<protein>
    <submittedName>
        <fullName evidence="7">Fur family transcriptional regulator</fullName>
    </submittedName>
</protein>
<evidence type="ECO:0000256" key="5">
    <source>
        <dbReference type="ARBA" id="ARBA00023125"/>
    </source>
</evidence>
<comment type="caution">
    <text evidence="7">The sequence shown here is derived from an EMBL/GenBank/DDBJ whole genome shotgun (WGS) entry which is preliminary data.</text>
</comment>
<dbReference type="Pfam" id="PF01475">
    <property type="entry name" value="FUR"/>
    <property type="match status" value="1"/>
</dbReference>
<organism evidence="7 8">
    <name type="scientific">Alkalibacterium iburiense</name>
    <dbReference type="NCBI Taxonomy" id="290589"/>
    <lineage>
        <taxon>Bacteria</taxon>
        <taxon>Bacillati</taxon>
        <taxon>Bacillota</taxon>
        <taxon>Bacilli</taxon>
        <taxon>Lactobacillales</taxon>
        <taxon>Carnobacteriaceae</taxon>
        <taxon>Alkalibacterium</taxon>
    </lineage>
</organism>
<evidence type="ECO:0000256" key="4">
    <source>
        <dbReference type="ARBA" id="ARBA00023015"/>
    </source>
</evidence>
<keyword evidence="2" id="KW-0678">Repressor</keyword>
<dbReference type="EMBL" id="BAAACW010000019">
    <property type="protein sequence ID" value="GAA0353020.1"/>
    <property type="molecule type" value="Genomic_DNA"/>
</dbReference>
<name>A0ABN0X1U5_9LACT</name>
<keyword evidence="3" id="KW-0862">Zinc</keyword>
<dbReference type="CDD" id="cd07153">
    <property type="entry name" value="Fur_like"/>
    <property type="match status" value="1"/>
</dbReference>
<sequence length="146" mass="16843">MSYLVEQSIERLKYNNIRITPQRHAILEFLIEHDSHPTADEIYKALEDRFPSMSVATVYNNLRLFIQLGLVKEMMFGDNSSRFDFSSTEHYHAICSNCGKIEDIYYPGLDDVEIVASNLTGFEVSSHRLEIYGLCPDCQPETQNQN</sequence>
<proteinExistence type="inferred from homology"/>
<dbReference type="PANTHER" id="PTHR33202:SF8">
    <property type="entry name" value="PEROXIDE-RESPONSIVE REPRESSOR PERR"/>
    <property type="match status" value="1"/>
</dbReference>
<keyword evidence="5" id="KW-0238">DNA-binding</keyword>
<dbReference type="Proteomes" id="UP001501166">
    <property type="component" value="Unassembled WGS sequence"/>
</dbReference>
<dbReference type="PANTHER" id="PTHR33202">
    <property type="entry name" value="ZINC UPTAKE REGULATION PROTEIN"/>
    <property type="match status" value="1"/>
</dbReference>
<evidence type="ECO:0000313" key="8">
    <source>
        <dbReference type="Proteomes" id="UP001501166"/>
    </source>
</evidence>
<dbReference type="RefSeq" id="WP_343753199.1">
    <property type="nucleotide sequence ID" value="NZ_BAAACW010000019.1"/>
</dbReference>
<reference evidence="7 8" key="1">
    <citation type="journal article" date="2019" name="Int. J. Syst. Evol. Microbiol.">
        <title>The Global Catalogue of Microorganisms (GCM) 10K type strain sequencing project: providing services to taxonomists for standard genome sequencing and annotation.</title>
        <authorList>
            <consortium name="The Broad Institute Genomics Platform"/>
            <consortium name="The Broad Institute Genome Sequencing Center for Infectious Disease"/>
            <person name="Wu L."/>
            <person name="Ma J."/>
        </authorList>
    </citation>
    <scope>NUCLEOTIDE SEQUENCE [LARGE SCALE GENOMIC DNA]</scope>
    <source>
        <strain evidence="7 8">JCM 12662</strain>
    </source>
</reference>
<evidence type="ECO:0000256" key="1">
    <source>
        <dbReference type="ARBA" id="ARBA00007957"/>
    </source>
</evidence>
<dbReference type="Gene3D" id="1.10.10.10">
    <property type="entry name" value="Winged helix-like DNA-binding domain superfamily/Winged helix DNA-binding domain"/>
    <property type="match status" value="1"/>
</dbReference>
<keyword evidence="6" id="KW-0804">Transcription</keyword>
<accession>A0ABN0X1U5</accession>
<dbReference type="InterPro" id="IPR036388">
    <property type="entry name" value="WH-like_DNA-bd_sf"/>
</dbReference>
<dbReference type="InterPro" id="IPR043135">
    <property type="entry name" value="Fur_C"/>
</dbReference>
<gene>
    <name evidence="7" type="ORF">GCM10008932_02560</name>
</gene>
<keyword evidence="8" id="KW-1185">Reference proteome</keyword>
<keyword evidence="4" id="KW-0805">Transcription regulation</keyword>
<dbReference type="Gene3D" id="3.30.1490.190">
    <property type="match status" value="1"/>
</dbReference>
<dbReference type="InterPro" id="IPR036390">
    <property type="entry name" value="WH_DNA-bd_sf"/>
</dbReference>
<evidence type="ECO:0000256" key="2">
    <source>
        <dbReference type="ARBA" id="ARBA00022491"/>
    </source>
</evidence>
<evidence type="ECO:0000313" key="7">
    <source>
        <dbReference type="EMBL" id="GAA0353020.1"/>
    </source>
</evidence>
<evidence type="ECO:0000256" key="6">
    <source>
        <dbReference type="ARBA" id="ARBA00023163"/>
    </source>
</evidence>
<dbReference type="SUPFAM" id="SSF46785">
    <property type="entry name" value="Winged helix' DNA-binding domain"/>
    <property type="match status" value="1"/>
</dbReference>
<evidence type="ECO:0000256" key="3">
    <source>
        <dbReference type="ARBA" id="ARBA00022833"/>
    </source>
</evidence>